<name>A0ABS2QJJ7_9BACI</name>
<organism evidence="2 3">
    <name type="scientific">Peribacillus deserti</name>
    <dbReference type="NCBI Taxonomy" id="673318"/>
    <lineage>
        <taxon>Bacteria</taxon>
        <taxon>Bacillati</taxon>
        <taxon>Bacillota</taxon>
        <taxon>Bacilli</taxon>
        <taxon>Bacillales</taxon>
        <taxon>Bacillaceae</taxon>
        <taxon>Peribacillus</taxon>
    </lineage>
</organism>
<evidence type="ECO:0000313" key="2">
    <source>
        <dbReference type="EMBL" id="MBM7693346.1"/>
    </source>
</evidence>
<dbReference type="Proteomes" id="UP000823486">
    <property type="component" value="Unassembled WGS sequence"/>
</dbReference>
<keyword evidence="1" id="KW-0812">Transmembrane</keyword>
<evidence type="ECO:0000313" key="3">
    <source>
        <dbReference type="Proteomes" id="UP000823486"/>
    </source>
</evidence>
<protein>
    <submittedName>
        <fullName evidence="2">Uncharacterized protein</fullName>
    </submittedName>
</protein>
<accession>A0ABS2QJJ7</accession>
<reference evidence="2 3" key="1">
    <citation type="submission" date="2021-01" db="EMBL/GenBank/DDBJ databases">
        <title>Genomic Encyclopedia of Type Strains, Phase IV (KMG-IV): sequencing the most valuable type-strain genomes for metagenomic binning, comparative biology and taxonomic classification.</title>
        <authorList>
            <person name="Goeker M."/>
        </authorList>
    </citation>
    <scope>NUCLEOTIDE SEQUENCE [LARGE SCALE GENOMIC DNA]</scope>
    <source>
        <strain evidence="2 3">DSM 105482</strain>
    </source>
</reference>
<keyword evidence="1" id="KW-0472">Membrane</keyword>
<evidence type="ECO:0000256" key="1">
    <source>
        <dbReference type="SAM" id="Phobius"/>
    </source>
</evidence>
<dbReference type="RefSeq" id="WP_204544047.1">
    <property type="nucleotide sequence ID" value="NZ_JAFBFI010000012.1"/>
</dbReference>
<comment type="caution">
    <text evidence="2">The sequence shown here is derived from an EMBL/GenBank/DDBJ whole genome shotgun (WGS) entry which is preliminary data.</text>
</comment>
<sequence length="243" mass="28727">MFRRYLRKSLDSVRHLDKTYHAIGLNKSELNEISEHGDIEFFLRLPEDNFKDLSFKLIFNSAEYKRENLDFSTYLALTSEDIVYDLLELLSIYNLTNTLESRTVKHKYVYDKINSRKLIRFVKFSKLAYLRTKVEHDYLYINRLKRDTVDNLYVGIKKRYESVVGETSNPWISGNIVGRLTEIVKTRINNFVSLFENVKQEMDIQISFLNTIIDYKRQRRMFLLTIVSLIVSLIALAVSILAL</sequence>
<keyword evidence="1" id="KW-1133">Transmembrane helix</keyword>
<keyword evidence="3" id="KW-1185">Reference proteome</keyword>
<feature type="transmembrane region" description="Helical" evidence="1">
    <location>
        <begin position="221"/>
        <end position="242"/>
    </location>
</feature>
<gene>
    <name evidence="2" type="ORF">JOC77_002786</name>
</gene>
<dbReference type="EMBL" id="JAFBFI010000012">
    <property type="protein sequence ID" value="MBM7693346.1"/>
    <property type="molecule type" value="Genomic_DNA"/>
</dbReference>
<proteinExistence type="predicted"/>